<keyword evidence="3" id="KW-1003">Cell membrane</keyword>
<evidence type="ECO:0000256" key="1">
    <source>
        <dbReference type="ARBA" id="ARBA00004651"/>
    </source>
</evidence>
<dbReference type="PANTHER" id="PTHR42643:SF24">
    <property type="entry name" value="IONOTROPIC RECEPTOR 60A"/>
    <property type="match status" value="1"/>
</dbReference>
<dbReference type="GO" id="GO:0015276">
    <property type="term" value="F:ligand-gated monoatomic ion channel activity"/>
    <property type="evidence" value="ECO:0007669"/>
    <property type="project" value="InterPro"/>
</dbReference>
<comment type="subcellular location">
    <subcellularLocation>
        <location evidence="1">Cell membrane</location>
        <topology evidence="1">Multi-pass membrane protein</topology>
    </subcellularLocation>
</comment>
<evidence type="ECO:0000256" key="12">
    <source>
        <dbReference type="SAM" id="Phobius"/>
    </source>
</evidence>
<dbReference type="InterPro" id="IPR019594">
    <property type="entry name" value="Glu/Gly-bd"/>
</dbReference>
<dbReference type="Pfam" id="PF00060">
    <property type="entry name" value="Lig_chan"/>
    <property type="match status" value="1"/>
</dbReference>
<evidence type="ECO:0000256" key="3">
    <source>
        <dbReference type="ARBA" id="ARBA00022475"/>
    </source>
</evidence>
<keyword evidence="4 12" id="KW-0812">Transmembrane</keyword>
<sequence>MLFTLFCGGKISRCTVMSKDEFSSVCAVEEDLSDDYLCPCNGYHYCESISKDIDEATFCTNILRIEKINTTQCLEEVSSQFTMMLAREIIQSWTTVVIFTDDLMIQTWLDESMMELRHRYTYSCNDYEAIVGDVIRYGDYVNVLIYCSSGDPVGVSREVNRIFRKEYRFNWLLINVTLDLLEEVQHNVRDADNIVALIFNNQQTSTIDIVDNIDNAVSSDVLWCFYNCYRGISPKYVTTVTYSRLFDNNDDLRLSELLPDRFSQFNGAHLILTFGEYDPFCIKLNHSEVYTQETMGGIEIEMIDVIARHLNFSYELVETIDGNWGSLLPDGSFNGMVGMVARKEVDIALCGISQSASRAAVIDYLQPHWEDPSVMIMKLRFDKSLYFIQPFTSLLWLVVALFPSLIAFVAFISDQLSSAIKMTDRSATWTTSSDTIAVIKKEEKLERQQSQFRDFVSFIRRWFYEYYDNCVMMYSVVLIQGVDLKKRSTSGHIITGSLWLVVLVLYGVYTGNLTASLAVPKTKMPFDTLWELAEDRLYDLIIQKGTISQQLLQEGKTALYKAMMEKLDSQGSESFVDGYTTGIMTVVNRDKTVFTTDKTLFVNFIKSCLGCKRLVLMKEEYNKVGMGIVVRKNMPSKKKLDSMIISLQEDGLMVHWTEKYIYKTPPVEEKLSTLKFQDIFGVCSYVFGFGLGSAAVFLLAEIIIWKLLKVMDSK</sequence>
<gene>
    <name evidence="15" type="ORF">LSH36_45g16092</name>
</gene>
<dbReference type="SUPFAM" id="SSF53850">
    <property type="entry name" value="Periplasmic binding protein-like II"/>
    <property type="match status" value="1"/>
</dbReference>
<evidence type="ECO:0000256" key="6">
    <source>
        <dbReference type="ARBA" id="ARBA00023065"/>
    </source>
</evidence>
<keyword evidence="7 12" id="KW-0472">Membrane</keyword>
<dbReference type="Gene3D" id="3.40.190.10">
    <property type="entry name" value="Periplasmic binding protein-like II"/>
    <property type="match status" value="1"/>
</dbReference>
<dbReference type="EMBL" id="JAODUP010000045">
    <property type="protein sequence ID" value="KAK2165836.1"/>
    <property type="molecule type" value="Genomic_DNA"/>
</dbReference>
<dbReference type="InterPro" id="IPR001320">
    <property type="entry name" value="Iontro_rcpt_C"/>
</dbReference>
<evidence type="ECO:0000256" key="10">
    <source>
        <dbReference type="ARBA" id="ARBA00023286"/>
    </source>
</evidence>
<evidence type="ECO:0000259" key="13">
    <source>
        <dbReference type="SMART" id="SM00079"/>
    </source>
</evidence>
<dbReference type="GO" id="GO:0050906">
    <property type="term" value="P:detection of stimulus involved in sensory perception"/>
    <property type="evidence" value="ECO:0007669"/>
    <property type="project" value="UniProtKB-ARBA"/>
</dbReference>
<keyword evidence="8" id="KW-0675">Receptor</keyword>
<evidence type="ECO:0000313" key="16">
    <source>
        <dbReference type="Proteomes" id="UP001208570"/>
    </source>
</evidence>
<accession>A0AAD9NEZ2</accession>
<protein>
    <submittedName>
        <fullName evidence="15">Uncharacterized protein</fullName>
    </submittedName>
</protein>
<dbReference type="Pfam" id="PF10613">
    <property type="entry name" value="Lig_chan-Glu_bd"/>
    <property type="match status" value="1"/>
</dbReference>
<dbReference type="AlphaFoldDB" id="A0AAD9NEZ2"/>
<keyword evidence="5 12" id="KW-1133">Transmembrane helix</keyword>
<comment type="caution">
    <text evidence="15">The sequence shown here is derived from an EMBL/GenBank/DDBJ whole genome shotgun (WGS) entry which is preliminary data.</text>
</comment>
<evidence type="ECO:0000256" key="9">
    <source>
        <dbReference type="ARBA" id="ARBA00023180"/>
    </source>
</evidence>
<keyword evidence="6" id="KW-0406">Ion transport</keyword>
<dbReference type="InterPro" id="IPR052192">
    <property type="entry name" value="Insect_Ionotropic_Sensory_Rcpt"/>
</dbReference>
<name>A0AAD9NEZ2_9ANNE</name>
<evidence type="ECO:0000256" key="7">
    <source>
        <dbReference type="ARBA" id="ARBA00023136"/>
    </source>
</evidence>
<dbReference type="Proteomes" id="UP001208570">
    <property type="component" value="Unassembled WGS sequence"/>
</dbReference>
<evidence type="ECO:0000256" key="5">
    <source>
        <dbReference type="ARBA" id="ARBA00022989"/>
    </source>
</evidence>
<dbReference type="GO" id="GO:0005886">
    <property type="term" value="C:plasma membrane"/>
    <property type="evidence" value="ECO:0007669"/>
    <property type="project" value="UniProtKB-SubCell"/>
</dbReference>
<feature type="domain" description="Ionotropic glutamate receptor L-glutamate and glycine-binding" evidence="14">
    <location>
        <begin position="279"/>
        <end position="342"/>
    </location>
</feature>
<evidence type="ECO:0000256" key="2">
    <source>
        <dbReference type="ARBA" id="ARBA00022448"/>
    </source>
</evidence>
<dbReference type="Gene3D" id="1.10.287.70">
    <property type="match status" value="1"/>
</dbReference>
<keyword evidence="2" id="KW-0813">Transport</keyword>
<reference evidence="15" key="1">
    <citation type="journal article" date="2023" name="Mol. Biol. Evol.">
        <title>Third-Generation Sequencing Reveals the Adaptive Role of the Epigenome in Three Deep-Sea Polychaetes.</title>
        <authorList>
            <person name="Perez M."/>
            <person name="Aroh O."/>
            <person name="Sun Y."/>
            <person name="Lan Y."/>
            <person name="Juniper S.K."/>
            <person name="Young C.R."/>
            <person name="Angers B."/>
            <person name="Qian P.Y."/>
        </authorList>
    </citation>
    <scope>NUCLEOTIDE SEQUENCE</scope>
    <source>
        <strain evidence="15">P08H-3</strain>
    </source>
</reference>
<keyword evidence="9" id="KW-0325">Glycoprotein</keyword>
<keyword evidence="16" id="KW-1185">Reference proteome</keyword>
<dbReference type="SMART" id="SM00918">
    <property type="entry name" value="Lig_chan-Glu_bd"/>
    <property type="match status" value="1"/>
</dbReference>
<evidence type="ECO:0000313" key="15">
    <source>
        <dbReference type="EMBL" id="KAK2165836.1"/>
    </source>
</evidence>
<keyword evidence="10" id="KW-1071">Ligand-gated ion channel</keyword>
<evidence type="ECO:0000256" key="8">
    <source>
        <dbReference type="ARBA" id="ARBA00023170"/>
    </source>
</evidence>
<dbReference type="SMART" id="SM00079">
    <property type="entry name" value="PBPe"/>
    <property type="match status" value="1"/>
</dbReference>
<feature type="transmembrane region" description="Helical" evidence="12">
    <location>
        <begin position="394"/>
        <end position="412"/>
    </location>
</feature>
<feature type="domain" description="Ionotropic glutamate receptor C-terminal" evidence="13">
    <location>
        <begin position="271"/>
        <end position="663"/>
    </location>
</feature>
<feature type="transmembrane region" description="Helical" evidence="12">
    <location>
        <begin position="491"/>
        <end position="509"/>
    </location>
</feature>
<dbReference type="PANTHER" id="PTHR42643">
    <property type="entry name" value="IONOTROPIC RECEPTOR 20A-RELATED"/>
    <property type="match status" value="1"/>
</dbReference>
<keyword evidence="11" id="KW-0407">Ion channel</keyword>
<proteinExistence type="predicted"/>
<evidence type="ECO:0000259" key="14">
    <source>
        <dbReference type="SMART" id="SM00918"/>
    </source>
</evidence>
<evidence type="ECO:0000256" key="4">
    <source>
        <dbReference type="ARBA" id="ARBA00022692"/>
    </source>
</evidence>
<organism evidence="15 16">
    <name type="scientific">Paralvinella palmiformis</name>
    <dbReference type="NCBI Taxonomy" id="53620"/>
    <lineage>
        <taxon>Eukaryota</taxon>
        <taxon>Metazoa</taxon>
        <taxon>Spiralia</taxon>
        <taxon>Lophotrochozoa</taxon>
        <taxon>Annelida</taxon>
        <taxon>Polychaeta</taxon>
        <taxon>Sedentaria</taxon>
        <taxon>Canalipalpata</taxon>
        <taxon>Terebellida</taxon>
        <taxon>Terebelliformia</taxon>
        <taxon>Alvinellidae</taxon>
        <taxon>Paralvinella</taxon>
    </lineage>
</organism>
<feature type="transmembrane region" description="Helical" evidence="12">
    <location>
        <begin position="685"/>
        <end position="708"/>
    </location>
</feature>
<evidence type="ECO:0000256" key="11">
    <source>
        <dbReference type="ARBA" id="ARBA00023303"/>
    </source>
</evidence>